<dbReference type="RefSeq" id="WP_200233287.1">
    <property type="nucleotide sequence ID" value="NZ_NRRV01000002.1"/>
</dbReference>
<feature type="transmembrane region" description="Helical" evidence="11">
    <location>
        <begin position="270"/>
        <end position="292"/>
    </location>
</feature>
<keyword evidence="4" id="KW-1003">Cell membrane</keyword>
<protein>
    <recommendedName>
        <fullName evidence="14">Zinc transporter ZntB</fullName>
    </recommendedName>
</protein>
<keyword evidence="10 11" id="KW-0472">Membrane</keyword>
<dbReference type="EMBL" id="NRRV01000002">
    <property type="protein sequence ID" value="MBK1629385.1"/>
    <property type="molecule type" value="Genomic_DNA"/>
</dbReference>
<evidence type="ECO:0000256" key="1">
    <source>
        <dbReference type="ARBA" id="ARBA00004651"/>
    </source>
</evidence>
<evidence type="ECO:0000256" key="6">
    <source>
        <dbReference type="ARBA" id="ARBA00022692"/>
    </source>
</evidence>
<keyword evidence="7" id="KW-0862">Zinc</keyword>
<dbReference type="InterPro" id="IPR045861">
    <property type="entry name" value="CorA_cytoplasmic_dom"/>
</dbReference>
<accession>A0ABS1CBV3</accession>
<keyword evidence="3" id="KW-0813">Transport</keyword>
<feature type="transmembrane region" description="Helical" evidence="11">
    <location>
        <begin position="304"/>
        <end position="324"/>
    </location>
</feature>
<comment type="similarity">
    <text evidence="2">Belongs to the CorA metal ion transporter (MIT) (TC 1.A.35) family.</text>
</comment>
<keyword evidence="6 11" id="KW-0812">Transmembrane</keyword>
<evidence type="ECO:0000313" key="13">
    <source>
        <dbReference type="Proteomes" id="UP000748752"/>
    </source>
</evidence>
<gene>
    <name evidence="12" type="ORF">CKO31_01270</name>
</gene>
<evidence type="ECO:0000256" key="8">
    <source>
        <dbReference type="ARBA" id="ARBA00022989"/>
    </source>
</evidence>
<dbReference type="SUPFAM" id="SSF143865">
    <property type="entry name" value="CorA soluble domain-like"/>
    <property type="match status" value="1"/>
</dbReference>
<dbReference type="Proteomes" id="UP000748752">
    <property type="component" value="Unassembled WGS sequence"/>
</dbReference>
<dbReference type="SUPFAM" id="SSF144083">
    <property type="entry name" value="Magnesium transport protein CorA, transmembrane region"/>
    <property type="match status" value="1"/>
</dbReference>
<dbReference type="Gene3D" id="3.30.460.20">
    <property type="entry name" value="CorA soluble domain-like"/>
    <property type="match status" value="1"/>
</dbReference>
<keyword evidence="13" id="KW-1185">Reference proteome</keyword>
<evidence type="ECO:0000256" key="10">
    <source>
        <dbReference type="ARBA" id="ARBA00023136"/>
    </source>
</evidence>
<keyword evidence="5" id="KW-0997">Cell inner membrane</keyword>
<dbReference type="InterPro" id="IPR002523">
    <property type="entry name" value="MgTranspt_CorA/ZnTranspt_ZntB"/>
</dbReference>
<dbReference type="Gene3D" id="1.20.58.340">
    <property type="entry name" value="Magnesium transport protein CorA, transmembrane region"/>
    <property type="match status" value="2"/>
</dbReference>
<evidence type="ECO:0000256" key="4">
    <source>
        <dbReference type="ARBA" id="ARBA00022475"/>
    </source>
</evidence>
<comment type="subcellular location">
    <subcellularLocation>
        <location evidence="1">Cell membrane</location>
        <topology evidence="1">Multi-pass membrane protein</topology>
    </subcellularLocation>
</comment>
<dbReference type="PANTHER" id="PTHR46494:SF3">
    <property type="entry name" value="ZINC TRANSPORT PROTEIN ZNTB"/>
    <property type="match status" value="1"/>
</dbReference>
<comment type="caution">
    <text evidence="12">The sequence shown here is derived from an EMBL/GenBank/DDBJ whole genome shotgun (WGS) entry which is preliminary data.</text>
</comment>
<keyword evidence="9" id="KW-0406">Ion transport</keyword>
<evidence type="ECO:0000313" key="12">
    <source>
        <dbReference type="EMBL" id="MBK1629385.1"/>
    </source>
</evidence>
<organism evidence="12 13">
    <name type="scientific">Thiohalocapsa halophila</name>
    <dbReference type="NCBI Taxonomy" id="69359"/>
    <lineage>
        <taxon>Bacteria</taxon>
        <taxon>Pseudomonadati</taxon>
        <taxon>Pseudomonadota</taxon>
        <taxon>Gammaproteobacteria</taxon>
        <taxon>Chromatiales</taxon>
        <taxon>Chromatiaceae</taxon>
        <taxon>Thiohalocapsa</taxon>
    </lineage>
</organism>
<dbReference type="InterPro" id="IPR045863">
    <property type="entry name" value="CorA_TM1_TM2"/>
</dbReference>
<evidence type="ECO:0000256" key="9">
    <source>
        <dbReference type="ARBA" id="ARBA00023065"/>
    </source>
</evidence>
<evidence type="ECO:0000256" key="7">
    <source>
        <dbReference type="ARBA" id="ARBA00022833"/>
    </source>
</evidence>
<evidence type="ECO:0000256" key="2">
    <source>
        <dbReference type="ARBA" id="ARBA00009765"/>
    </source>
</evidence>
<evidence type="ECO:0000256" key="3">
    <source>
        <dbReference type="ARBA" id="ARBA00022448"/>
    </source>
</evidence>
<dbReference type="Pfam" id="PF01544">
    <property type="entry name" value="CorA"/>
    <property type="match status" value="1"/>
</dbReference>
<sequence length="330" mass="36287">MPHPDRLHNWFGLAFGYRLNGAGGGTPIGWADLVETAPAAQTWVHLDLRHPNAHRWLREDSALDPLTLEALSTLTAGPRLASGGEGLLLVLKGIDQRSTAALGDMVTVRLWTDGRRLITCQRGRVRAIEDLHAALRRGMGPAGIGTVVAELADGLMTHIDDVLEELQAATRRLGQAGNRARHPENLVAELATLRRRMILMRFHLTPQRRALAQLAAVRHPWIDADARHLVREIADRCHHAAEGLAAAGEITAITQDEILQRSSETTERRVYSLTVITAIFLPLSFATGLLGVNLAGIPDANDPLAFLILCLFLLLVALVQLWLLRRKGWF</sequence>
<evidence type="ECO:0000256" key="5">
    <source>
        <dbReference type="ARBA" id="ARBA00022519"/>
    </source>
</evidence>
<proteinExistence type="inferred from homology"/>
<name>A0ABS1CBV3_9GAMM</name>
<keyword evidence="8 11" id="KW-1133">Transmembrane helix</keyword>
<evidence type="ECO:0008006" key="14">
    <source>
        <dbReference type="Google" id="ProtNLM"/>
    </source>
</evidence>
<dbReference type="PANTHER" id="PTHR46494">
    <property type="entry name" value="CORA FAMILY METAL ION TRANSPORTER (EUROFUNG)"/>
    <property type="match status" value="1"/>
</dbReference>
<evidence type="ECO:0000256" key="11">
    <source>
        <dbReference type="SAM" id="Phobius"/>
    </source>
</evidence>
<reference evidence="12 13" key="1">
    <citation type="journal article" date="2020" name="Microorganisms">
        <title>Osmotic Adaptation and Compatible Solute Biosynthesis of Phototrophic Bacteria as Revealed from Genome Analyses.</title>
        <authorList>
            <person name="Imhoff J.F."/>
            <person name="Rahn T."/>
            <person name="Kunzel S."/>
            <person name="Keller A."/>
            <person name="Neulinger S.C."/>
        </authorList>
    </citation>
    <scope>NUCLEOTIDE SEQUENCE [LARGE SCALE GENOMIC DNA]</scope>
    <source>
        <strain evidence="12 13">DSM 6210</strain>
    </source>
</reference>